<dbReference type="RefSeq" id="XP_033601853.1">
    <property type="nucleotide sequence ID" value="XM_033743839.1"/>
</dbReference>
<gene>
    <name evidence="3" type="ORF">EJ05DRAFT_475611</name>
</gene>
<evidence type="ECO:0000256" key="1">
    <source>
        <dbReference type="ARBA" id="ARBA00004370"/>
    </source>
</evidence>
<organism evidence="3 4">
    <name type="scientific">Pseudovirgaria hyperparasitica</name>
    <dbReference type="NCBI Taxonomy" id="470096"/>
    <lineage>
        <taxon>Eukaryota</taxon>
        <taxon>Fungi</taxon>
        <taxon>Dikarya</taxon>
        <taxon>Ascomycota</taxon>
        <taxon>Pezizomycotina</taxon>
        <taxon>Dothideomycetes</taxon>
        <taxon>Dothideomycetes incertae sedis</taxon>
        <taxon>Acrospermales</taxon>
        <taxon>Acrospermaceae</taxon>
        <taxon>Pseudovirgaria</taxon>
    </lineage>
</organism>
<proteinExistence type="predicted"/>
<dbReference type="Gene3D" id="3.40.50.720">
    <property type="entry name" value="NAD(P)-binding Rossmann-like Domain"/>
    <property type="match status" value="1"/>
</dbReference>
<dbReference type="PANTHER" id="PTHR14097:SF8">
    <property type="entry name" value="NAD(P)-BINDING DOMAIN-CONTAINING PROTEIN"/>
    <property type="match status" value="1"/>
</dbReference>
<comment type="subcellular location">
    <subcellularLocation>
        <location evidence="1">Membrane</location>
    </subcellularLocation>
</comment>
<dbReference type="GeneID" id="54484893"/>
<feature type="domain" description="NAD-dependent epimerase/dehydratase" evidence="2">
    <location>
        <begin position="5"/>
        <end position="117"/>
    </location>
</feature>
<name>A0A6A6W979_9PEZI</name>
<dbReference type="EMBL" id="ML996570">
    <property type="protein sequence ID" value="KAF2759402.1"/>
    <property type="molecule type" value="Genomic_DNA"/>
</dbReference>
<evidence type="ECO:0000313" key="3">
    <source>
        <dbReference type="EMBL" id="KAF2759402.1"/>
    </source>
</evidence>
<dbReference type="PANTHER" id="PTHR14097">
    <property type="entry name" value="OXIDOREDUCTASE HTATIP2"/>
    <property type="match status" value="1"/>
</dbReference>
<protein>
    <submittedName>
        <fullName evidence="3">Nucleoside-diphosphate-sugar epimerase</fullName>
    </submittedName>
</protein>
<dbReference type="Proteomes" id="UP000799437">
    <property type="component" value="Unassembled WGS sequence"/>
</dbReference>
<sequence length="246" mass="26930">MVHLVLTGATGLVGSGVLDAMLAMQNVTKISIISRRPVAMAKGTDKTEVILKEDFGKWDAGEEALTRIRDAKGIVWALGVSQNDVDKEKYIEITKDYPIKFIEAFAPKSPFNFVYVSGEGATLTPGVFTPIFGRVKGETEAAILEQHKRNPELKAFSVRPAMVDETDHPAIHEYVPRRPAYQRVLRPVLFPTTKMLLSGFHSPTKPLGRWMAELAAGDGRPLDGAGVEGDGRTISNKGFRRLAGLD</sequence>
<dbReference type="AlphaFoldDB" id="A0A6A6W979"/>
<dbReference type="OrthoDB" id="9975943at2759"/>
<keyword evidence="4" id="KW-1185">Reference proteome</keyword>
<dbReference type="SUPFAM" id="SSF51735">
    <property type="entry name" value="NAD(P)-binding Rossmann-fold domains"/>
    <property type="match status" value="1"/>
</dbReference>
<accession>A0A6A6W979</accession>
<evidence type="ECO:0000259" key="2">
    <source>
        <dbReference type="Pfam" id="PF01370"/>
    </source>
</evidence>
<dbReference type="Pfam" id="PF01370">
    <property type="entry name" value="Epimerase"/>
    <property type="match status" value="1"/>
</dbReference>
<reference evidence="3" key="1">
    <citation type="journal article" date="2020" name="Stud. Mycol.">
        <title>101 Dothideomycetes genomes: a test case for predicting lifestyles and emergence of pathogens.</title>
        <authorList>
            <person name="Haridas S."/>
            <person name="Albert R."/>
            <person name="Binder M."/>
            <person name="Bloem J."/>
            <person name="Labutti K."/>
            <person name="Salamov A."/>
            <person name="Andreopoulos B."/>
            <person name="Baker S."/>
            <person name="Barry K."/>
            <person name="Bills G."/>
            <person name="Bluhm B."/>
            <person name="Cannon C."/>
            <person name="Castanera R."/>
            <person name="Culley D."/>
            <person name="Daum C."/>
            <person name="Ezra D."/>
            <person name="Gonzalez J."/>
            <person name="Henrissat B."/>
            <person name="Kuo A."/>
            <person name="Liang C."/>
            <person name="Lipzen A."/>
            <person name="Lutzoni F."/>
            <person name="Magnuson J."/>
            <person name="Mondo S."/>
            <person name="Nolan M."/>
            <person name="Ohm R."/>
            <person name="Pangilinan J."/>
            <person name="Park H.-J."/>
            <person name="Ramirez L."/>
            <person name="Alfaro M."/>
            <person name="Sun H."/>
            <person name="Tritt A."/>
            <person name="Yoshinaga Y."/>
            <person name="Zwiers L.-H."/>
            <person name="Turgeon B."/>
            <person name="Goodwin S."/>
            <person name="Spatafora J."/>
            <person name="Crous P."/>
            <person name="Grigoriev I."/>
        </authorList>
    </citation>
    <scope>NUCLEOTIDE SEQUENCE</scope>
    <source>
        <strain evidence="3">CBS 121739</strain>
    </source>
</reference>
<dbReference type="InterPro" id="IPR001509">
    <property type="entry name" value="Epimerase_deHydtase"/>
</dbReference>
<dbReference type="InterPro" id="IPR036291">
    <property type="entry name" value="NAD(P)-bd_dom_sf"/>
</dbReference>
<evidence type="ECO:0000313" key="4">
    <source>
        <dbReference type="Proteomes" id="UP000799437"/>
    </source>
</evidence>
<dbReference type="GO" id="GO:0016020">
    <property type="term" value="C:membrane"/>
    <property type="evidence" value="ECO:0007669"/>
    <property type="project" value="UniProtKB-SubCell"/>
</dbReference>